<dbReference type="EMBL" id="BAABME010007502">
    <property type="protein sequence ID" value="GAA0171050.1"/>
    <property type="molecule type" value="Genomic_DNA"/>
</dbReference>
<proteinExistence type="predicted"/>
<keyword evidence="2" id="KW-1185">Reference proteome</keyword>
<protein>
    <submittedName>
        <fullName evidence="1">Uncharacterized protein</fullName>
    </submittedName>
</protein>
<evidence type="ECO:0000313" key="1">
    <source>
        <dbReference type="EMBL" id="GAA0171050.1"/>
    </source>
</evidence>
<gene>
    <name evidence="1" type="ORF">LIER_25178</name>
</gene>
<organism evidence="1 2">
    <name type="scientific">Lithospermum erythrorhizon</name>
    <name type="common">Purple gromwell</name>
    <name type="synonym">Lithospermum officinale var. erythrorhizon</name>
    <dbReference type="NCBI Taxonomy" id="34254"/>
    <lineage>
        <taxon>Eukaryota</taxon>
        <taxon>Viridiplantae</taxon>
        <taxon>Streptophyta</taxon>
        <taxon>Embryophyta</taxon>
        <taxon>Tracheophyta</taxon>
        <taxon>Spermatophyta</taxon>
        <taxon>Magnoliopsida</taxon>
        <taxon>eudicotyledons</taxon>
        <taxon>Gunneridae</taxon>
        <taxon>Pentapetalae</taxon>
        <taxon>asterids</taxon>
        <taxon>lamiids</taxon>
        <taxon>Boraginales</taxon>
        <taxon>Boraginaceae</taxon>
        <taxon>Boraginoideae</taxon>
        <taxon>Lithospermeae</taxon>
        <taxon>Lithospermum</taxon>
    </lineage>
</organism>
<accession>A0AAV3R7I0</accession>
<evidence type="ECO:0000313" key="2">
    <source>
        <dbReference type="Proteomes" id="UP001454036"/>
    </source>
</evidence>
<name>A0AAV3R7I0_LITER</name>
<comment type="caution">
    <text evidence="1">The sequence shown here is derived from an EMBL/GenBank/DDBJ whole genome shotgun (WGS) entry which is preliminary data.</text>
</comment>
<sequence>MFSLCVLPVGLFPDDFSFLKVPLWGKFPFLPQRYWTKSDFGKIGSIIDVGLEPTVVPEDDQDAREDVCEELVYQEVVEDPRVEERFVRERFSYSEAFVSNLDAVGDSRMILLTRLRTLRRSWIWTTRWGFQSWSGLSSLRSGLASWIFYWSTLTGLLRGLSRFGGLAFFGF</sequence>
<dbReference type="AlphaFoldDB" id="A0AAV3R7I0"/>
<reference evidence="1 2" key="1">
    <citation type="submission" date="2024-01" db="EMBL/GenBank/DDBJ databases">
        <title>The complete chloroplast genome sequence of Lithospermum erythrorhizon: insights into the phylogenetic relationship among Boraginaceae species and the maternal lineages of purple gromwells.</title>
        <authorList>
            <person name="Okada T."/>
            <person name="Watanabe K."/>
        </authorList>
    </citation>
    <scope>NUCLEOTIDE SEQUENCE [LARGE SCALE GENOMIC DNA]</scope>
</reference>
<dbReference type="Proteomes" id="UP001454036">
    <property type="component" value="Unassembled WGS sequence"/>
</dbReference>